<keyword evidence="3" id="KW-1185">Reference proteome</keyword>
<feature type="region of interest" description="Disordered" evidence="1">
    <location>
        <begin position="236"/>
        <end position="257"/>
    </location>
</feature>
<feature type="compositionally biased region" description="Basic and acidic residues" evidence="1">
    <location>
        <begin position="320"/>
        <end position="333"/>
    </location>
</feature>
<evidence type="ECO:0000313" key="2">
    <source>
        <dbReference type="EMBL" id="CAG8630248.1"/>
    </source>
</evidence>
<comment type="caution">
    <text evidence="2">The sequence shown here is derived from an EMBL/GenBank/DDBJ whole genome shotgun (WGS) entry which is preliminary data.</text>
</comment>
<feature type="compositionally biased region" description="Basic residues" evidence="1">
    <location>
        <begin position="309"/>
        <end position="319"/>
    </location>
</feature>
<protein>
    <submittedName>
        <fullName evidence="2">11868_t:CDS:1</fullName>
    </submittedName>
</protein>
<name>A0A9N9GVS8_9GLOM</name>
<reference evidence="2" key="1">
    <citation type="submission" date="2021-06" db="EMBL/GenBank/DDBJ databases">
        <authorList>
            <person name="Kallberg Y."/>
            <person name="Tangrot J."/>
            <person name="Rosling A."/>
        </authorList>
    </citation>
    <scope>NUCLEOTIDE SEQUENCE</scope>
    <source>
        <strain evidence="2">UK204</strain>
    </source>
</reference>
<dbReference type="AlphaFoldDB" id="A0A9N9GVS8"/>
<sequence>MTCLGGFFLELSVDNKTLKECSEPADKRTTTTGVSYVLDKNTNERIVSDQTFYSVVNQVDKIYEVHFGASKELLSTPGQPRPGVSYKAKIYIDGRWDGSWRLINKSTKLKKVGFNISKKKKSPLTFDLSKWEEDGDQRIEKENDVQDDVNAMQVDIDHPMNDNNDASNNEKNPEGQYGAISIYIFNTNDIEKNESANGPPLPLAALHIHYRPKQWLLARNILFEEMLSEITDNTQESSHVHETPQENIQETQKVKTEPKKKVNFTRNGINRKERERGTQAATIVVEEPAGDTDMIEIVEDEAIEEVQVAKKRSSGRKAKKSVEKTKETLETSTRRYNLRARK</sequence>
<dbReference type="OrthoDB" id="2406528at2759"/>
<gene>
    <name evidence="2" type="ORF">FCALED_LOCUS10028</name>
</gene>
<dbReference type="EMBL" id="CAJVPQ010003518">
    <property type="protein sequence ID" value="CAG8630248.1"/>
    <property type="molecule type" value="Genomic_DNA"/>
</dbReference>
<evidence type="ECO:0000313" key="3">
    <source>
        <dbReference type="Proteomes" id="UP000789570"/>
    </source>
</evidence>
<dbReference type="Proteomes" id="UP000789570">
    <property type="component" value="Unassembled WGS sequence"/>
</dbReference>
<organism evidence="2 3">
    <name type="scientific">Funneliformis caledonium</name>
    <dbReference type="NCBI Taxonomy" id="1117310"/>
    <lineage>
        <taxon>Eukaryota</taxon>
        <taxon>Fungi</taxon>
        <taxon>Fungi incertae sedis</taxon>
        <taxon>Mucoromycota</taxon>
        <taxon>Glomeromycotina</taxon>
        <taxon>Glomeromycetes</taxon>
        <taxon>Glomerales</taxon>
        <taxon>Glomeraceae</taxon>
        <taxon>Funneliformis</taxon>
    </lineage>
</organism>
<feature type="region of interest" description="Disordered" evidence="1">
    <location>
        <begin position="307"/>
        <end position="342"/>
    </location>
</feature>
<evidence type="ECO:0000256" key="1">
    <source>
        <dbReference type="SAM" id="MobiDB-lite"/>
    </source>
</evidence>
<proteinExistence type="predicted"/>
<accession>A0A9N9GVS8</accession>